<sequence>MYTFGRPPIFGGRPESLHQVQCRYTLIFPLDFVSGGLHFGGKTAAPALLHNSTPRPSCIEKRDGWHEDRGMHTFVKIHCHALFLLSVAANQESTVFRDLACFPRNHRKKRLIGASSNNTQTNFRGLYSTILEKDDEIISMAFDSCDKLAEMPFIATCESYRSQGMCQRLMVATESNRIRLMCSAWTGESCGLSPHSFFLEQILIDFISMAGFLLPQSCKHGHTLHSRENRNMNRKIWFSAHWTLTKQRNKALKTLAFHDSWRLQKILAVPQGSLFLLQNVHVKGSKLINITIK</sequence>
<dbReference type="PANTHER" id="PTHR46309:SF5">
    <property type="entry name" value="GNAT FAMILY ACETYLTRANSFERASE"/>
    <property type="match status" value="1"/>
</dbReference>
<dbReference type="GO" id="GO:0005634">
    <property type="term" value="C:nucleus"/>
    <property type="evidence" value="ECO:0007669"/>
    <property type="project" value="TreeGrafter"/>
</dbReference>
<accession>A0A7J7H279</accession>
<dbReference type="GO" id="GO:0003714">
    <property type="term" value="F:transcription corepressor activity"/>
    <property type="evidence" value="ECO:0007669"/>
    <property type="project" value="InterPro"/>
</dbReference>
<dbReference type="GO" id="GO:0006357">
    <property type="term" value="P:regulation of transcription by RNA polymerase II"/>
    <property type="evidence" value="ECO:0007669"/>
    <property type="project" value="TreeGrafter"/>
</dbReference>
<protein>
    <recommendedName>
        <fullName evidence="1">Increased DNA methylation 1 C-terminal domain-containing protein</fullName>
    </recommendedName>
</protein>
<dbReference type="Proteomes" id="UP000593564">
    <property type="component" value="Unassembled WGS sequence"/>
</dbReference>
<dbReference type="InterPro" id="IPR056511">
    <property type="entry name" value="IDM1_C"/>
</dbReference>
<organism evidence="2 3">
    <name type="scientific">Camellia sinensis</name>
    <name type="common">Tea plant</name>
    <name type="synonym">Thea sinensis</name>
    <dbReference type="NCBI Taxonomy" id="4442"/>
    <lineage>
        <taxon>Eukaryota</taxon>
        <taxon>Viridiplantae</taxon>
        <taxon>Streptophyta</taxon>
        <taxon>Embryophyta</taxon>
        <taxon>Tracheophyta</taxon>
        <taxon>Spermatophyta</taxon>
        <taxon>Magnoliopsida</taxon>
        <taxon>eudicotyledons</taxon>
        <taxon>Gunneridae</taxon>
        <taxon>Pentapetalae</taxon>
        <taxon>asterids</taxon>
        <taxon>Ericales</taxon>
        <taxon>Theaceae</taxon>
        <taxon>Camellia</taxon>
    </lineage>
</organism>
<dbReference type="EMBL" id="JACBKZ010000007">
    <property type="protein sequence ID" value="KAF5946311.1"/>
    <property type="molecule type" value="Genomic_DNA"/>
</dbReference>
<proteinExistence type="predicted"/>
<comment type="caution">
    <text evidence="2">The sequence shown here is derived from an EMBL/GenBank/DDBJ whole genome shotgun (WGS) entry which is preliminary data.</text>
</comment>
<evidence type="ECO:0000313" key="3">
    <source>
        <dbReference type="Proteomes" id="UP000593564"/>
    </source>
</evidence>
<reference evidence="2 3" key="2">
    <citation type="submission" date="2020-07" db="EMBL/GenBank/DDBJ databases">
        <title>Genome assembly of wild tea tree DASZ reveals pedigree and selection history of tea varieties.</title>
        <authorList>
            <person name="Zhang W."/>
        </authorList>
    </citation>
    <scope>NUCLEOTIDE SEQUENCE [LARGE SCALE GENOMIC DNA]</scope>
    <source>
        <strain evidence="3">cv. G240</strain>
        <tissue evidence="2">Leaf</tissue>
    </source>
</reference>
<keyword evidence="3" id="KW-1185">Reference proteome</keyword>
<dbReference type="Pfam" id="PF23209">
    <property type="entry name" value="IDM1_C"/>
    <property type="match status" value="1"/>
</dbReference>
<evidence type="ECO:0000313" key="2">
    <source>
        <dbReference type="EMBL" id="KAF5946311.1"/>
    </source>
</evidence>
<gene>
    <name evidence="2" type="ORF">HYC85_016539</name>
</gene>
<reference evidence="3" key="1">
    <citation type="journal article" date="2020" name="Nat. Commun.">
        <title>Genome assembly of wild tea tree DASZ reveals pedigree and selection history of tea varieties.</title>
        <authorList>
            <person name="Zhang W."/>
            <person name="Zhang Y."/>
            <person name="Qiu H."/>
            <person name="Guo Y."/>
            <person name="Wan H."/>
            <person name="Zhang X."/>
            <person name="Scossa F."/>
            <person name="Alseekh S."/>
            <person name="Zhang Q."/>
            <person name="Wang P."/>
            <person name="Xu L."/>
            <person name="Schmidt M.H."/>
            <person name="Jia X."/>
            <person name="Li D."/>
            <person name="Zhu A."/>
            <person name="Guo F."/>
            <person name="Chen W."/>
            <person name="Ni D."/>
            <person name="Usadel B."/>
            <person name="Fernie A.R."/>
            <person name="Wen W."/>
        </authorList>
    </citation>
    <scope>NUCLEOTIDE SEQUENCE [LARGE SCALE GENOMIC DNA]</scope>
    <source>
        <strain evidence="3">cv. G240</strain>
    </source>
</reference>
<feature type="domain" description="Increased DNA methylation 1 C-terminal" evidence="1">
    <location>
        <begin position="114"/>
        <end position="175"/>
    </location>
</feature>
<dbReference type="AlphaFoldDB" id="A0A7J7H279"/>
<evidence type="ECO:0000259" key="1">
    <source>
        <dbReference type="Pfam" id="PF23209"/>
    </source>
</evidence>
<dbReference type="PANTHER" id="PTHR46309">
    <property type="entry name" value="PHD FINGER PROTEIN 12"/>
    <property type="match status" value="1"/>
</dbReference>
<name>A0A7J7H279_CAMSI</name>
<dbReference type="InterPro" id="IPR042163">
    <property type="entry name" value="PHF12"/>
</dbReference>